<evidence type="ECO:0000256" key="1">
    <source>
        <dbReference type="ARBA" id="ARBA00010574"/>
    </source>
</evidence>
<dbReference type="PANTHER" id="PTHR21043">
    <property type="entry name" value="IOJAP SUPERFAMILY ORTHOLOG"/>
    <property type="match status" value="1"/>
</dbReference>
<organism evidence="3 4">
    <name type="scientific">Sporolactobacillus mangiferae</name>
    <dbReference type="NCBI Taxonomy" id="2940498"/>
    <lineage>
        <taxon>Bacteria</taxon>
        <taxon>Bacillati</taxon>
        <taxon>Bacillota</taxon>
        <taxon>Bacilli</taxon>
        <taxon>Bacillales</taxon>
        <taxon>Sporolactobacillaceae</taxon>
        <taxon>Sporolactobacillus</taxon>
    </lineage>
</organism>
<dbReference type="NCBIfam" id="TIGR00090">
    <property type="entry name" value="rsfS_iojap_ybeB"/>
    <property type="match status" value="1"/>
</dbReference>
<evidence type="ECO:0000313" key="3">
    <source>
        <dbReference type="EMBL" id="MCL1630439.1"/>
    </source>
</evidence>
<proteinExistence type="inferred from homology"/>
<keyword evidence="4" id="KW-1185">Reference proteome</keyword>
<evidence type="ECO:0000256" key="2">
    <source>
        <dbReference type="HAMAP-Rule" id="MF_01477"/>
    </source>
</evidence>
<comment type="caution">
    <text evidence="3">The sequence shown here is derived from an EMBL/GenBank/DDBJ whole genome shotgun (WGS) entry which is preliminary data.</text>
</comment>
<comment type="subcellular location">
    <subcellularLocation>
        <location evidence="2">Cytoplasm</location>
    </subcellularLocation>
</comment>
<dbReference type="SUPFAM" id="SSF81301">
    <property type="entry name" value="Nucleotidyltransferase"/>
    <property type="match status" value="1"/>
</dbReference>
<name>A0ABT0M831_9BACL</name>
<dbReference type="Gene3D" id="3.30.460.10">
    <property type="entry name" value="Beta Polymerase, domain 2"/>
    <property type="match status" value="1"/>
</dbReference>
<reference evidence="3 4" key="1">
    <citation type="submission" date="2022-05" db="EMBL/GenBank/DDBJ databases">
        <title>Sporolactobacillus sp nov CPB3-1, isolated from tree bark (Mangifera indica L.).</title>
        <authorList>
            <person name="Phuengjayaem S."/>
            <person name="Tanasupawat S."/>
        </authorList>
    </citation>
    <scope>NUCLEOTIDE SEQUENCE [LARGE SCALE GENOMIC DNA]</scope>
    <source>
        <strain evidence="3 4">CPB3-1</strain>
    </source>
</reference>
<dbReference type="Proteomes" id="UP001203004">
    <property type="component" value="Unassembled WGS sequence"/>
</dbReference>
<evidence type="ECO:0000313" key="4">
    <source>
        <dbReference type="Proteomes" id="UP001203004"/>
    </source>
</evidence>
<dbReference type="HAMAP" id="MF_01477">
    <property type="entry name" value="Iojap_RsfS"/>
    <property type="match status" value="1"/>
</dbReference>
<keyword evidence="2" id="KW-0810">Translation regulation</keyword>
<sequence length="118" mass="13696">MNSEEWVKYLTEAADDKKAHDLVILKMQGISIMADYFIICHGDSEKQVQAISTALRKAADEKGIMVHRMEGYDQARWVLIDLGDVIAHVFHRDERDYYQLEKLWGDAPLYTLEKKPLL</sequence>
<dbReference type="PANTHER" id="PTHR21043:SF0">
    <property type="entry name" value="MITOCHONDRIAL ASSEMBLY OF RIBOSOMAL LARGE SUBUNIT PROTEIN 1"/>
    <property type="match status" value="1"/>
</dbReference>
<dbReference type="EMBL" id="JAMAST010000001">
    <property type="protein sequence ID" value="MCL1630439.1"/>
    <property type="molecule type" value="Genomic_DNA"/>
</dbReference>
<dbReference type="RefSeq" id="WP_249095001.1">
    <property type="nucleotide sequence ID" value="NZ_JAMAST010000001.1"/>
</dbReference>
<accession>A0ABT0M831</accession>
<protein>
    <recommendedName>
        <fullName evidence="2">Ribosomal silencing factor RsfS</fullName>
    </recommendedName>
</protein>
<dbReference type="Pfam" id="PF02410">
    <property type="entry name" value="RsfS"/>
    <property type="match status" value="1"/>
</dbReference>
<dbReference type="InterPro" id="IPR004394">
    <property type="entry name" value="Iojap/RsfS/C7orf30"/>
</dbReference>
<comment type="function">
    <text evidence="2">Functions as a ribosomal silencing factor. Interacts with ribosomal protein uL14 (rplN), blocking formation of intersubunit bridge B8. Prevents association of the 30S and 50S ribosomal subunits and the formation of functional ribosomes, thus repressing translation.</text>
</comment>
<gene>
    <name evidence="2 3" type="primary">rsfS</name>
    <name evidence="3" type="ORF">M3N64_00535</name>
</gene>
<comment type="similarity">
    <text evidence="1 2">Belongs to the Iojap/RsfS family.</text>
</comment>
<dbReference type="InterPro" id="IPR043519">
    <property type="entry name" value="NT_sf"/>
</dbReference>
<keyword evidence="2" id="KW-0963">Cytoplasm</keyword>
<comment type="subunit">
    <text evidence="2">Interacts with ribosomal protein uL14 (rplN).</text>
</comment>
<keyword evidence="2" id="KW-0678">Repressor</keyword>